<dbReference type="Pfam" id="PF24606">
    <property type="entry name" value="CEMIP_beta-hel"/>
    <property type="match status" value="1"/>
</dbReference>
<proteinExistence type="inferred from homology"/>
<keyword evidence="6" id="KW-1185">Reference proteome</keyword>
<dbReference type="Pfam" id="PF24605">
    <property type="entry name" value="CEMIP_X"/>
    <property type="match status" value="1"/>
</dbReference>
<dbReference type="STRING" id="1257118.L8H7Z5"/>
<dbReference type="PROSITE" id="PS51484">
    <property type="entry name" value="G8"/>
    <property type="match status" value="1"/>
</dbReference>
<evidence type="ECO:0000313" key="5">
    <source>
        <dbReference type="EMBL" id="ELR21280.1"/>
    </source>
</evidence>
<dbReference type="VEuPathDB" id="AmoebaDB:ACA1_181690"/>
<organism evidence="5 6">
    <name type="scientific">Acanthamoeba castellanii (strain ATCC 30010 / Neff)</name>
    <dbReference type="NCBI Taxonomy" id="1257118"/>
    <lineage>
        <taxon>Eukaryota</taxon>
        <taxon>Amoebozoa</taxon>
        <taxon>Discosea</taxon>
        <taxon>Longamoebia</taxon>
        <taxon>Centramoebida</taxon>
        <taxon>Acanthamoebidae</taxon>
        <taxon>Acanthamoeba</taxon>
    </lineage>
</organism>
<name>L8H7Z5_ACACF</name>
<dbReference type="InterPro" id="IPR019316">
    <property type="entry name" value="G8_domain"/>
</dbReference>
<feature type="domain" description="G8" evidence="4">
    <location>
        <begin position="115"/>
        <end position="240"/>
    </location>
</feature>
<comment type="similarity">
    <text evidence="2">Belongs to the comF family.</text>
</comment>
<evidence type="ECO:0000313" key="6">
    <source>
        <dbReference type="Proteomes" id="UP000011083"/>
    </source>
</evidence>
<keyword evidence="1" id="KW-0325">Glycoprotein</keyword>
<dbReference type="InterPro" id="IPR055400">
    <property type="entry name" value="CEMIP_X"/>
</dbReference>
<dbReference type="Proteomes" id="UP000011083">
    <property type="component" value="Unassembled WGS sequence"/>
</dbReference>
<dbReference type="InterPro" id="IPR055401">
    <property type="entry name" value="CEMIP_beta-hel_dom"/>
</dbReference>
<dbReference type="KEGG" id="acan:ACA1_181690"/>
<gene>
    <name evidence="5" type="ORF">ACA1_181690</name>
</gene>
<accession>L8H7Z5</accession>
<dbReference type="GeneID" id="14922154"/>
<dbReference type="InterPro" id="IPR052334">
    <property type="entry name" value="G8_domain-comF-like"/>
</dbReference>
<evidence type="ECO:0000256" key="3">
    <source>
        <dbReference type="SAM" id="SignalP"/>
    </source>
</evidence>
<evidence type="ECO:0000259" key="4">
    <source>
        <dbReference type="PROSITE" id="PS51484"/>
    </source>
</evidence>
<dbReference type="AlphaFoldDB" id="L8H7Z5"/>
<dbReference type="SMART" id="SM01225">
    <property type="entry name" value="G8"/>
    <property type="match status" value="1"/>
</dbReference>
<dbReference type="PANTHER" id="PTHR47687:SF4">
    <property type="entry name" value="G8 DOMAIN-CONTAINING PROTEIN DDB_G0286311-RELATED"/>
    <property type="match status" value="1"/>
</dbReference>
<dbReference type="Pfam" id="PF10162">
    <property type="entry name" value="G8"/>
    <property type="match status" value="1"/>
</dbReference>
<evidence type="ECO:0000256" key="2">
    <source>
        <dbReference type="ARBA" id="ARBA00038413"/>
    </source>
</evidence>
<keyword evidence="3" id="KW-0732">Signal</keyword>
<reference evidence="5 6" key="1">
    <citation type="journal article" date="2013" name="Genome Biol.">
        <title>Genome of Acanthamoeba castellanii highlights extensive lateral gene transfer and early evolution of tyrosine kinase signaling.</title>
        <authorList>
            <person name="Clarke M."/>
            <person name="Lohan A.J."/>
            <person name="Liu B."/>
            <person name="Lagkouvardos I."/>
            <person name="Roy S."/>
            <person name="Zafar N."/>
            <person name="Bertelli C."/>
            <person name="Schilde C."/>
            <person name="Kianianmomeni A."/>
            <person name="Burglin T.R."/>
            <person name="Frech C."/>
            <person name="Turcotte B."/>
            <person name="Kopec K.O."/>
            <person name="Synnott J.M."/>
            <person name="Choo C."/>
            <person name="Paponov I."/>
            <person name="Finkler A."/>
            <person name="Soon Heng Tan C."/>
            <person name="Hutchins A.P."/>
            <person name="Weinmeier T."/>
            <person name="Rattei T."/>
            <person name="Chu J.S."/>
            <person name="Gimenez G."/>
            <person name="Irimia M."/>
            <person name="Rigden D.J."/>
            <person name="Fitzpatrick D.A."/>
            <person name="Lorenzo-Morales J."/>
            <person name="Bateman A."/>
            <person name="Chiu C.H."/>
            <person name="Tang P."/>
            <person name="Hegemann P."/>
            <person name="Fromm H."/>
            <person name="Raoult D."/>
            <person name="Greub G."/>
            <person name="Miranda-Saavedra D."/>
            <person name="Chen N."/>
            <person name="Nash P."/>
            <person name="Ginger M.L."/>
            <person name="Horn M."/>
            <person name="Schaap P."/>
            <person name="Caler L."/>
            <person name="Loftus B."/>
        </authorList>
    </citation>
    <scope>NUCLEOTIDE SEQUENCE [LARGE SCALE GENOMIC DNA]</scope>
    <source>
        <strain evidence="5 6">Neff</strain>
    </source>
</reference>
<dbReference type="EMBL" id="KB007904">
    <property type="protein sequence ID" value="ELR21280.1"/>
    <property type="molecule type" value="Genomic_DNA"/>
</dbReference>
<dbReference type="OrthoDB" id="2094524at2759"/>
<dbReference type="RefSeq" id="XP_004345824.1">
    <property type="nucleotide sequence ID" value="XM_004345774.1"/>
</dbReference>
<feature type="signal peptide" evidence="3">
    <location>
        <begin position="1"/>
        <end position="34"/>
    </location>
</feature>
<sequence>MAASRLDSHLSWAVTACLLLLFLIALFGTQPATGATCVRDSYSSSSLPDGAVFPTQTLSSALVPSGRVLVKNHWSEVAQYSKYRPAKVTPSVDPPQSGCPHLDQLDSLKDWHATSTWTGGSVPANGTNVTIPANTRVLVSSCSIDRTFVFKTITIPAGSALILGDAQISMAAAGFDVQGEFLVGSPTCRLRNNITITLHGSRDAQLLPASPPVKGIAASGGGRVDIHGMRYFPTWSRLAMTAEKGDSYLFIQDMVNWQPGQSIFITSTEIKDSRDWHRNEVRTIVKVYRTLLDSSVAAIQLDAPLDYQHYGGREYQAEVGLLTRNIVVRGDPFNSEPTDTANAVCKDAVTNSTYPCSDKYLTGFGGHVQVIGEGSTGRFSGVELYRMGQTNVLGRYPLQTNVLGRYPLSWWKMHSSCKLVAERWVCPMDDKDSSAALKFRYNAALEAQIVSTICVNGNGDGTKNCTVVGKATLFGRNESLGVDLAAMGQLTGPIVYKAGGWFIRYTAGTPNVLNLTEIQVDPKDSLVLAFPYPAGTKFNIFFQAASWCSTSWAVCTHPFRNVSSVAEVANGFGDVYYWDNAAQVLYVRATMQPATFGSPGKDAPWTSIPPAPGQFTRGGLTLPLVNGGPLIVIKASCSTNPCAPQTRVSVPRELRPYYTDSEDSSAADTQPWLSTLARALL</sequence>
<protein>
    <recommendedName>
        <fullName evidence="4">G8 domain-containing protein</fullName>
    </recommendedName>
</protein>
<dbReference type="PANTHER" id="PTHR47687">
    <property type="entry name" value="G8 DOMAIN-CONTAINING PROTEIN DDB_G0288475-RELATED"/>
    <property type="match status" value="1"/>
</dbReference>
<feature type="chain" id="PRO_5003990996" description="G8 domain-containing protein" evidence="3">
    <location>
        <begin position="35"/>
        <end position="681"/>
    </location>
</feature>
<evidence type="ECO:0000256" key="1">
    <source>
        <dbReference type="ARBA" id="ARBA00023180"/>
    </source>
</evidence>